<keyword evidence="2" id="KW-1185">Reference proteome</keyword>
<proteinExistence type="predicted"/>
<name>A0ABY4GNR2_9BACI</name>
<sequence length="296" mass="34840">MIKSRKLHIFICILMMLSMLLLLLSKHSAEETIKYFPLDADTSFVDAETKLQLLDETGNDQYRIKWTANSSLDNEIYLRQDVSLLYMDGQLKGMKGQWKENENNISLEVLFEESDSSHFQAITFHHGEIHYPNDEIKSIQRMTVDQLYVIDSPYTALESFREPNSSMQEEWKETIDHTTTQQLQYAWKQWISESNLDIEQYQIYPLTSISKFQNTPLEGLTQEQTDRIMGQLWEGLYRNYILPIADQSNTKNQTMPIILIDKNNDHLIVLFENENYQLEQLYQKLSISEESRNDGQ</sequence>
<evidence type="ECO:0000313" key="1">
    <source>
        <dbReference type="EMBL" id="UOQ86008.1"/>
    </source>
</evidence>
<evidence type="ECO:0000313" key="2">
    <source>
        <dbReference type="Proteomes" id="UP000831537"/>
    </source>
</evidence>
<protein>
    <submittedName>
        <fullName evidence="1">Uncharacterized protein</fullName>
    </submittedName>
</protein>
<gene>
    <name evidence="1" type="ORF">MUN87_03630</name>
</gene>
<accession>A0ABY4GNR2</accession>
<dbReference type="RefSeq" id="WP_244746324.1">
    <property type="nucleotide sequence ID" value="NZ_CP095071.1"/>
</dbReference>
<reference evidence="1 2" key="1">
    <citation type="submission" date="2022-04" db="EMBL/GenBank/DDBJ databases">
        <title>Gracilibacillus sp. isolated from saltern.</title>
        <authorList>
            <person name="Won M."/>
            <person name="Lee C.-M."/>
            <person name="Woen H.-Y."/>
            <person name="Kwon S.-W."/>
        </authorList>
    </citation>
    <scope>NUCLEOTIDE SEQUENCE [LARGE SCALE GENOMIC DNA]</scope>
    <source>
        <strain evidence="1 2">SSPM10-3</strain>
    </source>
</reference>
<dbReference type="EMBL" id="CP095071">
    <property type="protein sequence ID" value="UOQ86008.1"/>
    <property type="molecule type" value="Genomic_DNA"/>
</dbReference>
<organism evidence="1 2">
    <name type="scientific">Gracilibacillus salinarum</name>
    <dbReference type="NCBI Taxonomy" id="2932255"/>
    <lineage>
        <taxon>Bacteria</taxon>
        <taxon>Bacillati</taxon>
        <taxon>Bacillota</taxon>
        <taxon>Bacilli</taxon>
        <taxon>Bacillales</taxon>
        <taxon>Bacillaceae</taxon>
        <taxon>Gracilibacillus</taxon>
    </lineage>
</organism>
<dbReference type="Proteomes" id="UP000831537">
    <property type="component" value="Chromosome"/>
</dbReference>